<dbReference type="InterPro" id="IPR007061">
    <property type="entry name" value="MST-like"/>
</dbReference>
<protein>
    <submittedName>
        <fullName evidence="1">DinB family protein</fullName>
    </submittedName>
</protein>
<evidence type="ECO:0000313" key="1">
    <source>
        <dbReference type="EMBL" id="NKE56039.1"/>
    </source>
</evidence>
<organism evidence="1 2">
    <name type="scientific">Lentzea indica</name>
    <dbReference type="NCBI Taxonomy" id="2604800"/>
    <lineage>
        <taxon>Bacteria</taxon>
        <taxon>Bacillati</taxon>
        <taxon>Actinomycetota</taxon>
        <taxon>Actinomycetes</taxon>
        <taxon>Pseudonocardiales</taxon>
        <taxon>Pseudonocardiaceae</taxon>
        <taxon>Lentzea</taxon>
    </lineage>
</organism>
<dbReference type="SUPFAM" id="SSF109854">
    <property type="entry name" value="DinB/YfiT-like putative metalloenzymes"/>
    <property type="match status" value="1"/>
</dbReference>
<evidence type="ECO:0000313" key="2">
    <source>
        <dbReference type="Proteomes" id="UP001515943"/>
    </source>
</evidence>
<reference evidence="1 2" key="1">
    <citation type="submission" date="2019-08" db="EMBL/GenBank/DDBJ databases">
        <title>Lentzea from Indian Himalayas.</title>
        <authorList>
            <person name="Mandal S."/>
            <person name="Mallick Gupta A."/>
            <person name="Maiti P.K."/>
            <person name="Sarkar J."/>
            <person name="Mandal S."/>
        </authorList>
    </citation>
    <scope>NUCLEOTIDE SEQUENCE [LARGE SCALE GENOMIC DNA]</scope>
    <source>
        <strain evidence="1 2">PSKA42</strain>
    </source>
</reference>
<dbReference type="RefSeq" id="WP_167970366.1">
    <property type="nucleotide sequence ID" value="NZ_VSRL01000008.1"/>
</dbReference>
<accession>A0ABX1FAS8</accession>
<proteinExistence type="predicted"/>
<dbReference type="Pfam" id="PF04978">
    <property type="entry name" value="MST"/>
    <property type="match status" value="1"/>
</dbReference>
<comment type="caution">
    <text evidence="1">The sequence shown here is derived from an EMBL/GenBank/DDBJ whole genome shotgun (WGS) entry which is preliminary data.</text>
</comment>
<dbReference type="Gene3D" id="1.20.120.450">
    <property type="entry name" value="dinb family like domain"/>
    <property type="match status" value="1"/>
</dbReference>
<dbReference type="Proteomes" id="UP001515943">
    <property type="component" value="Unassembled WGS sequence"/>
</dbReference>
<dbReference type="EMBL" id="VSRL01000008">
    <property type="protein sequence ID" value="NKE56039.1"/>
    <property type="molecule type" value="Genomic_DNA"/>
</dbReference>
<sequence length="164" mass="18570">MTMEHDELLHMLDDQRRVFRIAMRGLSEAEARKRTTVSELTLGGLLKHLTWCERAYTHILTEQPGTPEGMLDVSQYTWEGGSFEELLAAYAQAARVTDEAVRATDLDKMVQMPSAPWDPNPEPWSVRRIMLHVLRETAHHSGHADIIREALDGASTTEQLYSLG</sequence>
<keyword evidence="2" id="KW-1185">Reference proteome</keyword>
<name>A0ABX1FAS8_9PSEU</name>
<dbReference type="InterPro" id="IPR034660">
    <property type="entry name" value="DinB/YfiT-like"/>
</dbReference>
<gene>
    <name evidence="1" type="ORF">FXN61_04025</name>
</gene>